<feature type="transmembrane region" description="Helical" evidence="5">
    <location>
        <begin position="252"/>
        <end position="273"/>
    </location>
</feature>
<proteinExistence type="predicted"/>
<accession>A0AAD6MTV2</accession>
<keyword evidence="3 5" id="KW-1133">Transmembrane helix</keyword>
<evidence type="ECO:0008006" key="8">
    <source>
        <dbReference type="Google" id="ProtNLM"/>
    </source>
</evidence>
<evidence type="ECO:0000313" key="7">
    <source>
        <dbReference type="Proteomes" id="UP001215712"/>
    </source>
</evidence>
<evidence type="ECO:0000313" key="6">
    <source>
        <dbReference type="EMBL" id="KAJ5716532.1"/>
    </source>
</evidence>
<evidence type="ECO:0000256" key="2">
    <source>
        <dbReference type="ARBA" id="ARBA00022692"/>
    </source>
</evidence>
<feature type="transmembrane region" description="Helical" evidence="5">
    <location>
        <begin position="215"/>
        <end position="232"/>
    </location>
</feature>
<protein>
    <recommendedName>
        <fullName evidence="8">RTA-like protein</fullName>
    </recommendedName>
</protein>
<evidence type="ECO:0000256" key="4">
    <source>
        <dbReference type="ARBA" id="ARBA00023136"/>
    </source>
</evidence>
<evidence type="ECO:0000256" key="3">
    <source>
        <dbReference type="ARBA" id="ARBA00022989"/>
    </source>
</evidence>
<comment type="caution">
    <text evidence="6">The sequence shown here is derived from an EMBL/GenBank/DDBJ whole genome shotgun (WGS) entry which is preliminary data.</text>
</comment>
<keyword evidence="4 5" id="KW-0472">Membrane</keyword>
<comment type="subcellular location">
    <subcellularLocation>
        <location evidence="1">Membrane</location>
        <topology evidence="1">Multi-pass membrane protein</topology>
    </subcellularLocation>
</comment>
<reference evidence="6" key="2">
    <citation type="submission" date="2023-01" db="EMBL/GenBank/DDBJ databases">
        <authorList>
            <person name="Petersen C."/>
        </authorList>
    </citation>
    <scope>NUCLEOTIDE SEQUENCE</scope>
    <source>
        <strain evidence="6">IBT 17514</strain>
    </source>
</reference>
<dbReference type="InterPro" id="IPR007568">
    <property type="entry name" value="RTA1"/>
</dbReference>
<evidence type="ECO:0000256" key="5">
    <source>
        <dbReference type="SAM" id="Phobius"/>
    </source>
</evidence>
<name>A0AAD6MTV2_9EURO</name>
<feature type="transmembrane region" description="Helical" evidence="5">
    <location>
        <begin position="25"/>
        <end position="44"/>
    </location>
</feature>
<dbReference type="AlphaFoldDB" id="A0AAD6MTV2"/>
<feature type="transmembrane region" description="Helical" evidence="5">
    <location>
        <begin position="84"/>
        <end position="104"/>
    </location>
</feature>
<gene>
    <name evidence="6" type="ORF">N7493_008443</name>
</gene>
<dbReference type="PANTHER" id="PTHR31465:SF31">
    <property type="entry name" value="DOMAIN PROTEIN, PUTATIVE (AFU_ORTHOLOGUE AFUA_6G09550)-RELATED"/>
    <property type="match status" value="1"/>
</dbReference>
<dbReference type="GO" id="GO:0016020">
    <property type="term" value="C:membrane"/>
    <property type="evidence" value="ECO:0007669"/>
    <property type="project" value="UniProtKB-SubCell"/>
</dbReference>
<feature type="transmembrane region" description="Helical" evidence="5">
    <location>
        <begin position="125"/>
        <end position="150"/>
    </location>
</feature>
<sequence>MSQDATDTSSNGGIDFALYRYTPSIAAATVFTGIFLLLSVLHLIRLLRNRQYFFIPFILGLLFECAGYIARIFSHFDTMALGPYIVQTMLILVAPPLFAASIYMTLGRIIVKLGAEDRSIIPVRFLTKIFVVGDVISFLLQCGGGGFMAAGTLSAMSTGANIVVGGLVVQLLFFGFFVYLSASVHWRLKRHPQYNHVCESVRSYSPETHLTWESLMWAIYAASLLILVRSVFRVVEFVEGNDGFIMHREYLLYIFDACLMSLTGIILIVVYPGSFLGRGGNKRDSELQLTLAEGGFTRPESKFERQDI</sequence>
<evidence type="ECO:0000256" key="1">
    <source>
        <dbReference type="ARBA" id="ARBA00004141"/>
    </source>
</evidence>
<dbReference type="PANTHER" id="PTHR31465">
    <property type="entry name" value="PROTEIN RTA1-RELATED"/>
    <property type="match status" value="1"/>
</dbReference>
<keyword evidence="7" id="KW-1185">Reference proteome</keyword>
<feature type="transmembrane region" description="Helical" evidence="5">
    <location>
        <begin position="162"/>
        <end position="182"/>
    </location>
</feature>
<dbReference type="Proteomes" id="UP001215712">
    <property type="component" value="Unassembled WGS sequence"/>
</dbReference>
<organism evidence="6 7">
    <name type="scientific">Penicillium malachiteum</name>
    <dbReference type="NCBI Taxonomy" id="1324776"/>
    <lineage>
        <taxon>Eukaryota</taxon>
        <taxon>Fungi</taxon>
        <taxon>Dikarya</taxon>
        <taxon>Ascomycota</taxon>
        <taxon>Pezizomycotina</taxon>
        <taxon>Eurotiomycetes</taxon>
        <taxon>Eurotiomycetidae</taxon>
        <taxon>Eurotiales</taxon>
        <taxon>Aspergillaceae</taxon>
        <taxon>Penicillium</taxon>
    </lineage>
</organism>
<dbReference type="EMBL" id="JAQJAN010000012">
    <property type="protein sequence ID" value="KAJ5716532.1"/>
    <property type="molecule type" value="Genomic_DNA"/>
</dbReference>
<keyword evidence="2 5" id="KW-0812">Transmembrane</keyword>
<dbReference type="Pfam" id="PF04479">
    <property type="entry name" value="RTA1"/>
    <property type="match status" value="1"/>
</dbReference>
<feature type="transmembrane region" description="Helical" evidence="5">
    <location>
        <begin position="51"/>
        <end position="72"/>
    </location>
</feature>
<reference evidence="6" key="1">
    <citation type="journal article" date="2023" name="IMA Fungus">
        <title>Comparative genomic study of the Penicillium genus elucidates a diverse pangenome and 15 lateral gene transfer events.</title>
        <authorList>
            <person name="Petersen C."/>
            <person name="Sorensen T."/>
            <person name="Nielsen M.R."/>
            <person name="Sondergaard T.E."/>
            <person name="Sorensen J.L."/>
            <person name="Fitzpatrick D.A."/>
            <person name="Frisvad J.C."/>
            <person name="Nielsen K.L."/>
        </authorList>
    </citation>
    <scope>NUCLEOTIDE SEQUENCE</scope>
    <source>
        <strain evidence="6">IBT 17514</strain>
    </source>
</reference>